<gene>
    <name evidence="3" type="ORF">ACFQO6_06710</name>
</gene>
<proteinExistence type="predicted"/>
<protein>
    <submittedName>
        <fullName evidence="3">T7SS-secreted protein</fullName>
    </submittedName>
</protein>
<evidence type="ECO:0000259" key="2">
    <source>
        <dbReference type="Pfam" id="PF21725"/>
    </source>
</evidence>
<comment type="caution">
    <text evidence="3">The sequence shown here is derived from an EMBL/GenBank/DDBJ whole genome shotgun (WGS) entry which is preliminary data.</text>
</comment>
<keyword evidence="4" id="KW-1185">Reference proteome</keyword>
<name>A0ABW2N284_9ACTN</name>
<reference evidence="4" key="1">
    <citation type="journal article" date="2019" name="Int. J. Syst. Evol. Microbiol.">
        <title>The Global Catalogue of Microorganisms (GCM) 10K type strain sequencing project: providing services to taxonomists for standard genome sequencing and annotation.</title>
        <authorList>
            <consortium name="The Broad Institute Genomics Platform"/>
            <consortium name="The Broad Institute Genome Sequencing Center for Infectious Disease"/>
            <person name="Wu L."/>
            <person name="Ma J."/>
        </authorList>
    </citation>
    <scope>NUCLEOTIDE SEQUENCE [LARGE SCALE GENOMIC DNA]</scope>
    <source>
        <strain evidence="4">FCH27</strain>
    </source>
</reference>
<evidence type="ECO:0000256" key="1">
    <source>
        <dbReference type="SAM" id="Coils"/>
    </source>
</evidence>
<dbReference type="Pfam" id="PF21725">
    <property type="entry name" value="T7SS_signal"/>
    <property type="match status" value="1"/>
</dbReference>
<dbReference type="InterPro" id="IPR049082">
    <property type="entry name" value="T7SS_signal"/>
</dbReference>
<keyword evidence="1" id="KW-0175">Coiled coil</keyword>
<sequence>MPDFVIEGNPGNIRSKALTMDQKGQLFYDTGDALSKIDVSGWTGRAADEFREAHDLEPERWYKSGNGFKKAAAGLQTYAGELEAAQRRAADAKAEYERGQRESESARTQYGSYMDQMRSYWASGGTDQAQPFDDWGDPIQQAALSALSSARADLDNAAHLCAGEVKAGCADAPEEPNWLESGLKFVGGILEGAGEAVWDLLTMVPFSPVNLVIDAYKLATGDLTPEELMKKYELSAENAWAMAEGIYTGLATDPIGFGKELGKSLLDWDTWADDPARAIGHLVPDAIAAVATGGAGAVATRGAKFAMDGLDALSDMGKLRRLDNLGGLGGLGGLGDLRHLDDLGNSRIYSMMDDVPHRTAFSPDQLGSSRVDDILDSHGISRGELNDLINKPAADLTPSERATLNAVRDDFPAPDSNTVMQKVIDQPYFDEKTGELRWGGADNYILDKYAADEVRGAATVADDTSHLGTPRSINEDLRLDYDGTHHSTGDASTHVIRFQTDNPNFDIPRNGDMTGSPTRFDNWSDPFTGNGFTKSGDDIIPEYVTDGPTTIREGAEMWEVTDTGTQRLVAVLRRVDGEPTWIPQGN</sequence>
<organism evidence="3 4">
    <name type="scientific">Nocardioides astragali</name>
    <dbReference type="NCBI Taxonomy" id="1776736"/>
    <lineage>
        <taxon>Bacteria</taxon>
        <taxon>Bacillati</taxon>
        <taxon>Actinomycetota</taxon>
        <taxon>Actinomycetes</taxon>
        <taxon>Propionibacteriales</taxon>
        <taxon>Nocardioidaceae</taxon>
        <taxon>Nocardioides</taxon>
    </lineage>
</organism>
<dbReference type="RefSeq" id="WP_255890792.1">
    <property type="nucleotide sequence ID" value="NZ_JAFMZM010000003.1"/>
</dbReference>
<feature type="domain" description="Putative T7SS secretion signal" evidence="2">
    <location>
        <begin position="4"/>
        <end position="176"/>
    </location>
</feature>
<accession>A0ABW2N284</accession>
<feature type="coiled-coil region" evidence="1">
    <location>
        <begin position="75"/>
        <end position="109"/>
    </location>
</feature>
<dbReference type="EMBL" id="JBHTCH010000005">
    <property type="protein sequence ID" value="MFC7359957.1"/>
    <property type="molecule type" value="Genomic_DNA"/>
</dbReference>
<evidence type="ECO:0000313" key="4">
    <source>
        <dbReference type="Proteomes" id="UP001596524"/>
    </source>
</evidence>
<evidence type="ECO:0000313" key="3">
    <source>
        <dbReference type="EMBL" id="MFC7359957.1"/>
    </source>
</evidence>
<dbReference type="Proteomes" id="UP001596524">
    <property type="component" value="Unassembled WGS sequence"/>
</dbReference>